<organism evidence="2">
    <name type="scientific">Bacteroides intestinalis</name>
    <dbReference type="NCBI Taxonomy" id="329854"/>
    <lineage>
        <taxon>Bacteria</taxon>
        <taxon>Pseudomonadati</taxon>
        <taxon>Bacteroidota</taxon>
        <taxon>Bacteroidia</taxon>
        <taxon>Bacteroidales</taxon>
        <taxon>Bacteroidaceae</taxon>
        <taxon>Bacteroides</taxon>
    </lineage>
</organism>
<feature type="compositionally biased region" description="Basic and acidic residues" evidence="1">
    <location>
        <begin position="46"/>
        <end position="56"/>
    </location>
</feature>
<protein>
    <submittedName>
        <fullName evidence="2">Uncharacterized protein</fullName>
    </submittedName>
</protein>
<name>A0A139L4L0_9BACE</name>
<feature type="region of interest" description="Disordered" evidence="1">
    <location>
        <begin position="46"/>
        <end position="71"/>
    </location>
</feature>
<evidence type="ECO:0000256" key="1">
    <source>
        <dbReference type="SAM" id="MobiDB-lite"/>
    </source>
</evidence>
<comment type="caution">
    <text evidence="2">The sequence shown here is derived from an EMBL/GenBank/DDBJ whole genome shotgun (WGS) entry which is preliminary data.</text>
</comment>
<sequence length="71" mass="8167">MESMIEKGFLFQGLVPADAKLKVPQRIIYGKRAAMSDKIRTRTLVEKRKTKPDKAHPVRVQRTDANNYPAR</sequence>
<evidence type="ECO:0000313" key="2">
    <source>
        <dbReference type="EMBL" id="KXT46370.1"/>
    </source>
</evidence>
<evidence type="ECO:0000313" key="3">
    <source>
        <dbReference type="Proteomes" id="UP000070319"/>
    </source>
</evidence>
<dbReference type="Proteomes" id="UP000070319">
    <property type="component" value="Unassembled WGS sequence"/>
</dbReference>
<gene>
    <name evidence="2" type="ORF">HMPREF2531_03170</name>
</gene>
<accession>A0A139L4L0</accession>
<reference evidence="2 3" key="1">
    <citation type="submission" date="2016-02" db="EMBL/GenBank/DDBJ databases">
        <authorList>
            <person name="Wen L."/>
            <person name="He K."/>
            <person name="Yang H."/>
        </authorList>
    </citation>
    <scope>NUCLEOTIDE SEQUENCE [LARGE SCALE GENOMIC DNA]</scope>
    <source>
        <strain evidence="2 3">KLE1704</strain>
    </source>
</reference>
<dbReference type="AlphaFoldDB" id="A0A139L4L0"/>
<dbReference type="EMBL" id="LTDF01000125">
    <property type="protein sequence ID" value="KXT46370.1"/>
    <property type="molecule type" value="Genomic_DNA"/>
</dbReference>
<proteinExistence type="predicted"/>